<gene>
    <name evidence="2" type="ORF">RRG08_028335</name>
</gene>
<dbReference type="EMBL" id="JAWDGP010001078">
    <property type="protein sequence ID" value="KAK3795134.1"/>
    <property type="molecule type" value="Genomic_DNA"/>
</dbReference>
<evidence type="ECO:0000313" key="2">
    <source>
        <dbReference type="EMBL" id="KAK3795134.1"/>
    </source>
</evidence>
<feature type="compositionally biased region" description="Basic and acidic residues" evidence="1">
    <location>
        <begin position="49"/>
        <end position="79"/>
    </location>
</feature>
<sequence length="166" mass="17952">MDLAPLPTTPGSGPSVAHTHPQPAGHNPRQSLVSSSCCTFVTIHTDKQANQKIDSHRYTKGRNNEKSDGSNKPENDTRTKTMAAGGDQHPVMGEKVLNDATIARIVSSSLASRLMTGGSSRVCFRPTPSSTSFIDHALFQKATTRIPRSVESESKYLETSFKTLKV</sequence>
<comment type="caution">
    <text evidence="2">The sequence shown here is derived from an EMBL/GenBank/DDBJ whole genome shotgun (WGS) entry which is preliminary data.</text>
</comment>
<keyword evidence="3" id="KW-1185">Reference proteome</keyword>
<evidence type="ECO:0000256" key="1">
    <source>
        <dbReference type="SAM" id="MobiDB-lite"/>
    </source>
</evidence>
<feature type="region of interest" description="Disordered" evidence="1">
    <location>
        <begin position="49"/>
        <end position="91"/>
    </location>
</feature>
<organism evidence="2 3">
    <name type="scientific">Elysia crispata</name>
    <name type="common">lettuce slug</name>
    <dbReference type="NCBI Taxonomy" id="231223"/>
    <lineage>
        <taxon>Eukaryota</taxon>
        <taxon>Metazoa</taxon>
        <taxon>Spiralia</taxon>
        <taxon>Lophotrochozoa</taxon>
        <taxon>Mollusca</taxon>
        <taxon>Gastropoda</taxon>
        <taxon>Heterobranchia</taxon>
        <taxon>Euthyneura</taxon>
        <taxon>Panpulmonata</taxon>
        <taxon>Sacoglossa</taxon>
        <taxon>Placobranchoidea</taxon>
        <taxon>Plakobranchidae</taxon>
        <taxon>Elysia</taxon>
    </lineage>
</organism>
<protein>
    <submittedName>
        <fullName evidence="2">Uncharacterized protein</fullName>
    </submittedName>
</protein>
<dbReference type="AlphaFoldDB" id="A0AAE1E5H1"/>
<proteinExistence type="predicted"/>
<evidence type="ECO:0000313" key="3">
    <source>
        <dbReference type="Proteomes" id="UP001283361"/>
    </source>
</evidence>
<name>A0AAE1E5H1_9GAST</name>
<feature type="region of interest" description="Disordered" evidence="1">
    <location>
        <begin position="1"/>
        <end position="32"/>
    </location>
</feature>
<dbReference type="Proteomes" id="UP001283361">
    <property type="component" value="Unassembled WGS sequence"/>
</dbReference>
<reference evidence="2" key="1">
    <citation type="journal article" date="2023" name="G3 (Bethesda)">
        <title>A reference genome for the long-term kleptoplast-retaining sea slug Elysia crispata morphotype clarki.</title>
        <authorList>
            <person name="Eastman K.E."/>
            <person name="Pendleton A.L."/>
            <person name="Shaikh M.A."/>
            <person name="Suttiyut T."/>
            <person name="Ogas R."/>
            <person name="Tomko P."/>
            <person name="Gavelis G."/>
            <person name="Widhalm J.R."/>
            <person name="Wisecaver J.H."/>
        </authorList>
    </citation>
    <scope>NUCLEOTIDE SEQUENCE</scope>
    <source>
        <strain evidence="2">ECLA1</strain>
    </source>
</reference>
<accession>A0AAE1E5H1</accession>